<keyword evidence="1" id="KW-0479">Metal-binding</keyword>
<dbReference type="GO" id="GO:0061733">
    <property type="term" value="F:protein-lysine-acetyltransferase activity"/>
    <property type="evidence" value="ECO:0007669"/>
    <property type="project" value="UniProtKB-EC"/>
</dbReference>
<dbReference type="PANTHER" id="PTHR47162">
    <property type="entry name" value="OS02G0192300 PROTEIN"/>
    <property type="match status" value="1"/>
</dbReference>
<name>A0A7C9CD77_OPUST</name>
<reference evidence="6" key="2">
    <citation type="submission" date="2020-07" db="EMBL/GenBank/DDBJ databases">
        <authorList>
            <person name="Vera ALvarez R."/>
            <person name="Arias-Moreno D.M."/>
            <person name="Jimenez-Jacinto V."/>
            <person name="Jimenez-Bremont J.F."/>
            <person name="Swaminathan K."/>
            <person name="Moose S.P."/>
            <person name="Guerrero-Gonzalez M.L."/>
            <person name="Marino-Ramirez L."/>
            <person name="Landsman D."/>
            <person name="Rodriguez-Kessler M."/>
            <person name="Delgado-Sanchez P."/>
        </authorList>
    </citation>
    <scope>NUCLEOTIDE SEQUENCE</scope>
    <source>
        <tissue evidence="6">Cladode</tissue>
    </source>
</reference>
<dbReference type="EC" id="2.3.1.48" evidence="6"/>
<dbReference type="InterPro" id="IPR019786">
    <property type="entry name" value="Zinc_finger_PHD-type_CS"/>
</dbReference>
<keyword evidence="3" id="KW-0862">Zinc</keyword>
<evidence type="ECO:0000313" key="6">
    <source>
        <dbReference type="EMBL" id="MBA4616041.1"/>
    </source>
</evidence>
<protein>
    <submittedName>
        <fullName evidence="6">Histone acetyltransferase</fullName>
        <ecNumber evidence="6">2.3.1.48</ecNumber>
    </submittedName>
</protein>
<dbReference type="Gene3D" id="3.30.40.10">
    <property type="entry name" value="Zinc/RING finger domain, C3HC4 (zinc finger)"/>
    <property type="match status" value="1"/>
</dbReference>
<evidence type="ECO:0000256" key="1">
    <source>
        <dbReference type="ARBA" id="ARBA00022723"/>
    </source>
</evidence>
<feature type="domain" description="PHD-type" evidence="5">
    <location>
        <begin position="282"/>
        <end position="332"/>
    </location>
</feature>
<dbReference type="GO" id="GO:0008270">
    <property type="term" value="F:zinc ion binding"/>
    <property type="evidence" value="ECO:0007669"/>
    <property type="project" value="UniProtKB-KW"/>
</dbReference>
<dbReference type="InterPro" id="IPR011011">
    <property type="entry name" value="Znf_FYVE_PHD"/>
</dbReference>
<dbReference type="SUPFAM" id="SSF57903">
    <property type="entry name" value="FYVE/PHD zinc finger"/>
    <property type="match status" value="2"/>
</dbReference>
<dbReference type="EMBL" id="GISG01009796">
    <property type="protein sequence ID" value="MBA4616041.1"/>
    <property type="molecule type" value="Transcribed_RNA"/>
</dbReference>
<dbReference type="InterPro" id="IPR019787">
    <property type="entry name" value="Znf_PHD-finger"/>
</dbReference>
<dbReference type="InterPro" id="IPR001965">
    <property type="entry name" value="Znf_PHD"/>
</dbReference>
<evidence type="ECO:0000259" key="5">
    <source>
        <dbReference type="PROSITE" id="PS50016"/>
    </source>
</evidence>
<dbReference type="PANTHER" id="PTHR47162:SF8">
    <property type="entry name" value="METHYL-CPG-BINDING DOMAIN-CONTAINING PROTEIN 9"/>
    <property type="match status" value="1"/>
</dbReference>
<keyword evidence="6" id="KW-0012">Acyltransferase</keyword>
<dbReference type="Pfam" id="PF00628">
    <property type="entry name" value="PHD"/>
    <property type="match status" value="1"/>
</dbReference>
<keyword evidence="2 4" id="KW-0863">Zinc-finger</keyword>
<keyword evidence="6" id="KW-0808">Transferase</keyword>
<dbReference type="PROSITE" id="PS01359">
    <property type="entry name" value="ZF_PHD_1"/>
    <property type="match status" value="2"/>
</dbReference>
<accession>A0A7C9CD77</accession>
<reference evidence="6" key="1">
    <citation type="journal article" date="2013" name="J. Plant Res.">
        <title>Effect of fungi and light on seed germination of three Opuntia species from semiarid lands of central Mexico.</title>
        <authorList>
            <person name="Delgado-Sanchez P."/>
            <person name="Jimenez-Bremont J.F."/>
            <person name="Guerrero-Gonzalez Mde L."/>
            <person name="Flores J."/>
        </authorList>
    </citation>
    <scope>NUCLEOTIDE SEQUENCE</scope>
    <source>
        <tissue evidence="6">Cladode</tissue>
    </source>
</reference>
<dbReference type="Gene3D" id="2.30.30.1150">
    <property type="match status" value="1"/>
</dbReference>
<evidence type="ECO:0000256" key="4">
    <source>
        <dbReference type="PROSITE-ProRule" id="PRU00146"/>
    </source>
</evidence>
<proteinExistence type="predicted"/>
<organism evidence="6">
    <name type="scientific">Opuntia streptacantha</name>
    <name type="common">Prickly pear cactus</name>
    <name type="synonym">Opuntia cardona</name>
    <dbReference type="NCBI Taxonomy" id="393608"/>
    <lineage>
        <taxon>Eukaryota</taxon>
        <taxon>Viridiplantae</taxon>
        <taxon>Streptophyta</taxon>
        <taxon>Embryophyta</taxon>
        <taxon>Tracheophyta</taxon>
        <taxon>Spermatophyta</taxon>
        <taxon>Magnoliopsida</taxon>
        <taxon>eudicotyledons</taxon>
        <taxon>Gunneridae</taxon>
        <taxon>Pentapetalae</taxon>
        <taxon>Caryophyllales</taxon>
        <taxon>Cactineae</taxon>
        <taxon>Cactaceae</taxon>
        <taxon>Opuntioideae</taxon>
        <taxon>Opuntia</taxon>
    </lineage>
</organism>
<evidence type="ECO:0000256" key="3">
    <source>
        <dbReference type="ARBA" id="ARBA00022833"/>
    </source>
</evidence>
<sequence length="413" mass="46829">MVIEYDFYKHLQFLDQLNMGDSPDADMNVESDNGKLPEWVEVLSPVRHLPTNVGSRIRKRVHDALEKSPPAWARKRLERSISKQVYKGNAAGPTKRAVLSVLNDFLHEHVNEQSQTETKEKHNLSVPDITLKLCRIVLRDTASLLDSFCKLFPRSLMNSSLENSKRFCESSPSIFHHLDFRPIDSRLAVGTYRGSHEAFFRDVQELWNNLRTSRVGEPYMVQLADIFSQIFELAYEKEVLDVVRKLNEYSESSSVSAEASREVENILKSVDVSEISGASWNSGICKVCSVDKDDDVVLLCDICEGEYHIYCLEPPLHTVPDEEWYCPLCVSPETVAKDGCHVSELPEKLKEEESETSEDQYVPCEVCGGEGSSDDMLCCHQCKISFVHSLCYLSERQVSKGDVTWACQDCEGI</sequence>
<evidence type="ECO:0000256" key="2">
    <source>
        <dbReference type="ARBA" id="ARBA00022771"/>
    </source>
</evidence>
<dbReference type="InterPro" id="IPR013083">
    <property type="entry name" value="Znf_RING/FYVE/PHD"/>
</dbReference>
<dbReference type="SMART" id="SM00249">
    <property type="entry name" value="PHD"/>
    <property type="match status" value="2"/>
</dbReference>
<dbReference type="AlphaFoldDB" id="A0A7C9CD77"/>
<dbReference type="PROSITE" id="PS50016">
    <property type="entry name" value="ZF_PHD_2"/>
    <property type="match status" value="1"/>
</dbReference>